<keyword evidence="2" id="KW-1185">Reference proteome</keyword>
<evidence type="ECO:0000313" key="2">
    <source>
        <dbReference type="Proteomes" id="UP001057877"/>
    </source>
</evidence>
<name>A0ABY5SDZ7_9BACL</name>
<organism evidence="1 2">
    <name type="scientific">Paenibacillus spongiae</name>
    <dbReference type="NCBI Taxonomy" id="2909671"/>
    <lineage>
        <taxon>Bacteria</taxon>
        <taxon>Bacillati</taxon>
        <taxon>Bacillota</taxon>
        <taxon>Bacilli</taxon>
        <taxon>Bacillales</taxon>
        <taxon>Paenibacillaceae</taxon>
        <taxon>Paenibacillus</taxon>
    </lineage>
</organism>
<evidence type="ECO:0000313" key="1">
    <source>
        <dbReference type="EMBL" id="UVI31999.1"/>
    </source>
</evidence>
<dbReference type="RefSeq" id="WP_258388059.1">
    <property type="nucleotide sequence ID" value="NZ_CP091430.1"/>
</dbReference>
<proteinExistence type="predicted"/>
<evidence type="ECO:0008006" key="3">
    <source>
        <dbReference type="Google" id="ProtNLM"/>
    </source>
</evidence>
<accession>A0ABY5SDZ7</accession>
<dbReference type="Proteomes" id="UP001057877">
    <property type="component" value="Chromosome"/>
</dbReference>
<reference evidence="1" key="1">
    <citation type="submission" date="2022-01" db="EMBL/GenBank/DDBJ databases">
        <title>Paenibacillus spongiae sp. nov., isolated from marine sponge.</title>
        <authorList>
            <person name="Li Z."/>
            <person name="Zhang M."/>
        </authorList>
    </citation>
    <scope>NUCLEOTIDE SEQUENCE</scope>
    <source>
        <strain evidence="1">PHS-Z3</strain>
    </source>
</reference>
<gene>
    <name evidence="1" type="ORF">L1F29_09365</name>
</gene>
<protein>
    <recommendedName>
        <fullName evidence="3">Heparin-sulfate lyase N-terminal domain-containing protein</fullName>
    </recommendedName>
</protein>
<dbReference type="EMBL" id="CP091430">
    <property type="protein sequence ID" value="UVI31999.1"/>
    <property type="molecule type" value="Genomic_DNA"/>
</dbReference>
<sequence length="589" mass="67235">MNKQTAQIWQMLWEKFGSQLIVEEGLVNLGRPGHTIEASKVQEAHEGRSTASYYVVAMALGVLDEEEGLRILEALSELQITDESSKYFGAFRWYREENRINDSNAAFFILMPLVVMRLCLNELIPATHRKLLDQMLIRGAVWFEHELKEPILYYSNKIVSDGALLLGISRICGLEKCRQAGTEFFERWLAYTSRRGWGWGENISLIYIGVIMNALQIANISLEGDRCKLWERLHSVMDEVTDYVRFHGGYEFVPSIRSYNFHGELHPVSLLWRIAGIESKQSSEELPLGNLESCITYLLFEDNLQKEESICELPIPRTRIERIMDSCHAHTWVGATGRIGSVNRFPAINGSYQFPSWGLGWQSYPVSLAVNGHQVSFLCWHVHEGEHVRTHPAAYKDAYLRPALFREDWFPDIQLRSVQRDNAVLVVRSMSRLHNEASEIADEWIVNRWAGEQQTALGADGREWTILQYPRSAVLIAPLIGIGFGENVRRVPALQSVMNGDMLRLRQVLYAGETKLLQQPRLESGWAIYYADGVDSLSQATELAARLRLEETSYKDGEVPRTEYTEIRSVSLLDGDMKLAELVVDPHLD</sequence>